<proteinExistence type="predicted"/>
<dbReference type="EMBL" id="JAHWGI010000292">
    <property type="protein sequence ID" value="KAK3912343.1"/>
    <property type="molecule type" value="Genomic_DNA"/>
</dbReference>
<evidence type="ECO:0000256" key="1">
    <source>
        <dbReference type="SAM" id="MobiDB-lite"/>
    </source>
</evidence>
<keyword evidence="2" id="KW-0067">ATP-binding</keyword>
<evidence type="ECO:0000313" key="2">
    <source>
        <dbReference type="EMBL" id="KAK3912343.1"/>
    </source>
</evidence>
<feature type="region of interest" description="Disordered" evidence="1">
    <location>
        <begin position="257"/>
        <end position="304"/>
    </location>
</feature>
<accession>A0AAE1H0Q7</accession>
<dbReference type="AlphaFoldDB" id="A0AAE1H0Q7"/>
<dbReference type="GO" id="GO:0004386">
    <property type="term" value="F:helicase activity"/>
    <property type="evidence" value="ECO:0007669"/>
    <property type="project" value="UniProtKB-KW"/>
</dbReference>
<keyword evidence="2" id="KW-0378">Hydrolase</keyword>
<protein>
    <submittedName>
        <fullName evidence="2">Holliday junction ATP-dependent DNA helicase RuvB</fullName>
    </submittedName>
</protein>
<comment type="caution">
    <text evidence="2">The sequence shown here is derived from an EMBL/GenBank/DDBJ whole genome shotgun (WGS) entry which is preliminary data.</text>
</comment>
<keyword evidence="3" id="KW-1185">Reference proteome</keyword>
<sequence length="304" mass="32101">MPVPIPHPLPLPVCAPLASVQAAALNAPRRHPGPRPWRRLFSKTRDWRWVGGDQSGHSNVLADEKFTGDVEEAVTLLQADGAETDSDHPEDVHHRGRHALGTAGSQVIAPRTGPDLPLAHLEPSLSADCLLSPSQTEVRDEESPWWAAFQRGVVPVLDGPLESSPLYSGLQDVLTVVPLRVCSATNFKPRPLFLKLAVAAAPVQRGAPGRPLIDAVPDSGLREVLVRVYVIQVRLRHVTECFGMALDLWSGSSKTRHSSSGLSSGLSSGQSSGLSSGSTALGLTTAPGTGTGPPPAHKVRPGPG</sequence>
<feature type="compositionally biased region" description="Low complexity" evidence="1">
    <location>
        <begin position="257"/>
        <end position="288"/>
    </location>
</feature>
<gene>
    <name evidence="2" type="ORF">KUF71_021913</name>
</gene>
<keyword evidence="2" id="KW-0347">Helicase</keyword>
<reference evidence="2" key="2">
    <citation type="journal article" date="2023" name="BMC Genomics">
        <title>Pest status, molecular evolution, and epigenetic factors derived from the genome assembly of Frankliniella fusca, a thysanopteran phytovirus vector.</title>
        <authorList>
            <person name="Catto M.A."/>
            <person name="Labadie P.E."/>
            <person name="Jacobson A.L."/>
            <person name="Kennedy G.G."/>
            <person name="Srinivasan R."/>
            <person name="Hunt B.G."/>
        </authorList>
    </citation>
    <scope>NUCLEOTIDE SEQUENCE</scope>
    <source>
        <strain evidence="2">PL_HMW_Pooled</strain>
    </source>
</reference>
<dbReference type="Proteomes" id="UP001219518">
    <property type="component" value="Unassembled WGS sequence"/>
</dbReference>
<name>A0AAE1H0Q7_9NEOP</name>
<reference evidence="2" key="1">
    <citation type="submission" date="2021-07" db="EMBL/GenBank/DDBJ databases">
        <authorList>
            <person name="Catto M.A."/>
            <person name="Jacobson A."/>
            <person name="Kennedy G."/>
            <person name="Labadie P."/>
            <person name="Hunt B.G."/>
            <person name="Srinivasan R."/>
        </authorList>
    </citation>
    <scope>NUCLEOTIDE SEQUENCE</scope>
    <source>
        <strain evidence="2">PL_HMW_Pooled</strain>
        <tissue evidence="2">Head</tissue>
    </source>
</reference>
<evidence type="ECO:0000313" key="3">
    <source>
        <dbReference type="Proteomes" id="UP001219518"/>
    </source>
</evidence>
<keyword evidence="2" id="KW-0547">Nucleotide-binding</keyword>
<organism evidence="2 3">
    <name type="scientific">Frankliniella fusca</name>
    <dbReference type="NCBI Taxonomy" id="407009"/>
    <lineage>
        <taxon>Eukaryota</taxon>
        <taxon>Metazoa</taxon>
        <taxon>Ecdysozoa</taxon>
        <taxon>Arthropoda</taxon>
        <taxon>Hexapoda</taxon>
        <taxon>Insecta</taxon>
        <taxon>Pterygota</taxon>
        <taxon>Neoptera</taxon>
        <taxon>Paraneoptera</taxon>
        <taxon>Thysanoptera</taxon>
        <taxon>Terebrantia</taxon>
        <taxon>Thripoidea</taxon>
        <taxon>Thripidae</taxon>
        <taxon>Frankliniella</taxon>
    </lineage>
</organism>